<dbReference type="Proteomes" id="UP001221142">
    <property type="component" value="Unassembled WGS sequence"/>
</dbReference>
<evidence type="ECO:0000313" key="1">
    <source>
        <dbReference type="EMBL" id="KAJ7608247.1"/>
    </source>
</evidence>
<reference evidence="1" key="1">
    <citation type="submission" date="2023-03" db="EMBL/GenBank/DDBJ databases">
        <title>Massive genome expansion in bonnet fungi (Mycena s.s.) driven by repeated elements and novel gene families across ecological guilds.</title>
        <authorList>
            <consortium name="Lawrence Berkeley National Laboratory"/>
            <person name="Harder C.B."/>
            <person name="Miyauchi S."/>
            <person name="Viragh M."/>
            <person name="Kuo A."/>
            <person name="Thoen E."/>
            <person name="Andreopoulos B."/>
            <person name="Lu D."/>
            <person name="Skrede I."/>
            <person name="Drula E."/>
            <person name="Henrissat B."/>
            <person name="Morin E."/>
            <person name="Kohler A."/>
            <person name="Barry K."/>
            <person name="LaButti K."/>
            <person name="Morin E."/>
            <person name="Salamov A."/>
            <person name="Lipzen A."/>
            <person name="Mereny Z."/>
            <person name="Hegedus B."/>
            <person name="Baldrian P."/>
            <person name="Stursova M."/>
            <person name="Weitz H."/>
            <person name="Taylor A."/>
            <person name="Grigoriev I.V."/>
            <person name="Nagy L.G."/>
            <person name="Martin F."/>
            <person name="Kauserud H."/>
        </authorList>
    </citation>
    <scope>NUCLEOTIDE SEQUENCE</scope>
    <source>
        <strain evidence="1">9284</strain>
    </source>
</reference>
<proteinExistence type="predicted"/>
<name>A0AAD7B2L8_9AGAR</name>
<sequence>MTNSALSSGTTATVRVLSLPELISPILDGLDSIAADLCACALLNRTWTLLAQKLWANNEPYESIPKPTNHEASEASAVYLTSRNDEFHPRLYHLPTRLGATQGCPHSSVTLLRTPAYARRTGLHHKSPGRNASAREPRISSVPGSTLLRVGTAGDYCQGISGTICSRLQAAFFPVIAAIGGGGTLCATQRFRGFLARRAILVGGFRSQTMFSCAISPAEVDAAPTLSPLPGSSSTPSATAPASTHYIQLSQELLVLPKQSLPFASAPGCRRSPESRADVGVLTSGSLSRLSQFWTRFANFVLMSSNLDRFGRDRPQEGSEIQIGYSINSTCPSTAPFGSRSLSEAFSVACLALGTRVLVSTRTGCTLGTLGTLGQWGRGTRQVIT</sequence>
<gene>
    <name evidence="1" type="ORF">FB45DRAFT_877409</name>
</gene>
<comment type="caution">
    <text evidence="1">The sequence shown here is derived from an EMBL/GenBank/DDBJ whole genome shotgun (WGS) entry which is preliminary data.</text>
</comment>
<organism evidence="1 2">
    <name type="scientific">Roridomyces roridus</name>
    <dbReference type="NCBI Taxonomy" id="1738132"/>
    <lineage>
        <taxon>Eukaryota</taxon>
        <taxon>Fungi</taxon>
        <taxon>Dikarya</taxon>
        <taxon>Basidiomycota</taxon>
        <taxon>Agaricomycotina</taxon>
        <taxon>Agaricomycetes</taxon>
        <taxon>Agaricomycetidae</taxon>
        <taxon>Agaricales</taxon>
        <taxon>Marasmiineae</taxon>
        <taxon>Mycenaceae</taxon>
        <taxon>Roridomyces</taxon>
    </lineage>
</organism>
<protein>
    <recommendedName>
        <fullName evidence="3">F-box domain-containing protein</fullName>
    </recommendedName>
</protein>
<accession>A0AAD7B2L8</accession>
<evidence type="ECO:0008006" key="3">
    <source>
        <dbReference type="Google" id="ProtNLM"/>
    </source>
</evidence>
<dbReference type="AlphaFoldDB" id="A0AAD7B2L8"/>
<evidence type="ECO:0000313" key="2">
    <source>
        <dbReference type="Proteomes" id="UP001221142"/>
    </source>
</evidence>
<dbReference type="EMBL" id="JARKIF010000046">
    <property type="protein sequence ID" value="KAJ7608247.1"/>
    <property type="molecule type" value="Genomic_DNA"/>
</dbReference>
<keyword evidence="2" id="KW-1185">Reference proteome</keyword>